<feature type="non-terminal residue" evidence="1">
    <location>
        <position position="1"/>
    </location>
</feature>
<evidence type="ECO:0000313" key="2">
    <source>
        <dbReference type="Proteomes" id="UP000807159"/>
    </source>
</evidence>
<dbReference type="AlphaFoldDB" id="A0A8T2YUJ0"/>
<accession>A0A8T2YUJ0</accession>
<proteinExistence type="predicted"/>
<protein>
    <submittedName>
        <fullName evidence="1">Uncharacterized protein</fullName>
    </submittedName>
</protein>
<dbReference type="EMBL" id="JACEGQ020000005">
    <property type="protein sequence ID" value="KAH8508700.1"/>
    <property type="molecule type" value="Genomic_DNA"/>
</dbReference>
<organism evidence="1 2">
    <name type="scientific">Populus deltoides</name>
    <name type="common">Eastern poplar</name>
    <name type="synonym">Eastern cottonwood</name>
    <dbReference type="NCBI Taxonomy" id="3696"/>
    <lineage>
        <taxon>Eukaryota</taxon>
        <taxon>Viridiplantae</taxon>
        <taxon>Streptophyta</taxon>
        <taxon>Embryophyta</taxon>
        <taxon>Tracheophyta</taxon>
        <taxon>Spermatophyta</taxon>
        <taxon>Magnoliopsida</taxon>
        <taxon>eudicotyledons</taxon>
        <taxon>Gunneridae</taxon>
        <taxon>Pentapetalae</taxon>
        <taxon>rosids</taxon>
        <taxon>fabids</taxon>
        <taxon>Malpighiales</taxon>
        <taxon>Salicaceae</taxon>
        <taxon>Saliceae</taxon>
        <taxon>Populus</taxon>
    </lineage>
</organism>
<evidence type="ECO:0000313" key="1">
    <source>
        <dbReference type="EMBL" id="KAH8508700.1"/>
    </source>
</evidence>
<reference evidence="1" key="1">
    <citation type="journal article" date="2021" name="J. Hered.">
        <title>Genome Assembly of Salicaceae Populus deltoides (Eastern Cottonwood) I-69 Based on Nanopore Sequencing and Hi-C Technologies.</title>
        <authorList>
            <person name="Bai S."/>
            <person name="Wu H."/>
            <person name="Zhang J."/>
            <person name="Pan Z."/>
            <person name="Zhao W."/>
            <person name="Li Z."/>
            <person name="Tong C."/>
        </authorList>
    </citation>
    <scope>NUCLEOTIDE SEQUENCE</scope>
    <source>
        <tissue evidence="1">Leaf</tissue>
    </source>
</reference>
<gene>
    <name evidence="1" type="ORF">H0E87_010731</name>
</gene>
<comment type="caution">
    <text evidence="1">The sequence shown here is derived from an EMBL/GenBank/DDBJ whole genome shotgun (WGS) entry which is preliminary data.</text>
</comment>
<name>A0A8T2YUJ0_POPDE</name>
<keyword evidence="2" id="KW-1185">Reference proteome</keyword>
<dbReference type="Proteomes" id="UP000807159">
    <property type="component" value="Chromosome 5"/>
</dbReference>
<sequence length="107" mass="12222">NEATELAVRLKFFDEFISKPNNDPKAAEIIDSSQERKVCVMELRLIYKTLQIFRKCEKASFKPSTARASLLSISVRVKKSLTRIDGGEVGMIEDLKKLDPIFSTLWE</sequence>